<keyword evidence="3" id="KW-1185">Reference proteome</keyword>
<evidence type="ECO:0000256" key="1">
    <source>
        <dbReference type="SAM" id="MobiDB-lite"/>
    </source>
</evidence>
<feature type="compositionally biased region" description="Acidic residues" evidence="1">
    <location>
        <begin position="93"/>
        <end position="112"/>
    </location>
</feature>
<sequence>MPIFGGFDILNNLNPAGLLFSPNQKKTYLSNTYKPIQRSYRLLFCLTISSQTKVFHRENLNQGNDEQQLPTARQDPTGPTFATIENRDRSDVDHEDQDQSDFGSDEEEEEDSGYNSETLGEEDTDKSDKASATEESSTEEADLESDHHNGLNSESESEENNLITAENTNMEEVDMTDDEDFDGLFTDLESDGNRSETTAASTCTDSNMNAEDSDDEF</sequence>
<reference evidence="2" key="1">
    <citation type="submission" date="2022-10" db="EMBL/GenBank/DDBJ databases">
        <title>Puccinia triticina Genome sequencing and assembly.</title>
        <authorList>
            <person name="Li C."/>
        </authorList>
    </citation>
    <scope>NUCLEOTIDE SEQUENCE</scope>
    <source>
        <strain evidence="2">Pt15</strain>
    </source>
</reference>
<dbReference type="Proteomes" id="UP001164743">
    <property type="component" value="Chromosome 13A"/>
</dbReference>
<name>A0ABY7D1T8_9BASI</name>
<feature type="compositionally biased region" description="Polar residues" evidence="1">
    <location>
        <begin position="195"/>
        <end position="210"/>
    </location>
</feature>
<feature type="compositionally biased region" description="Polar residues" evidence="1">
    <location>
        <begin position="60"/>
        <end position="71"/>
    </location>
</feature>
<evidence type="ECO:0000313" key="2">
    <source>
        <dbReference type="EMBL" id="WAQ90855.1"/>
    </source>
</evidence>
<organism evidence="2 3">
    <name type="scientific">Puccinia triticina</name>
    <dbReference type="NCBI Taxonomy" id="208348"/>
    <lineage>
        <taxon>Eukaryota</taxon>
        <taxon>Fungi</taxon>
        <taxon>Dikarya</taxon>
        <taxon>Basidiomycota</taxon>
        <taxon>Pucciniomycotina</taxon>
        <taxon>Pucciniomycetes</taxon>
        <taxon>Pucciniales</taxon>
        <taxon>Pucciniaceae</taxon>
        <taxon>Puccinia</taxon>
    </lineage>
</organism>
<protein>
    <submittedName>
        <fullName evidence="2">Uncharacterized protein</fullName>
    </submittedName>
</protein>
<dbReference type="GeneID" id="77803329"/>
<feature type="compositionally biased region" description="Acidic residues" evidence="1">
    <location>
        <begin position="169"/>
        <end position="182"/>
    </location>
</feature>
<proteinExistence type="predicted"/>
<accession>A0ABY7D1T8</accession>
<dbReference type="RefSeq" id="XP_053026410.1">
    <property type="nucleotide sequence ID" value="XM_053162434.1"/>
</dbReference>
<feature type="region of interest" description="Disordered" evidence="1">
    <location>
        <begin position="60"/>
        <end position="217"/>
    </location>
</feature>
<gene>
    <name evidence="2" type="ORF">PtA15_13A255</name>
</gene>
<dbReference type="EMBL" id="CP110433">
    <property type="protein sequence ID" value="WAQ90855.1"/>
    <property type="molecule type" value="Genomic_DNA"/>
</dbReference>
<evidence type="ECO:0000313" key="3">
    <source>
        <dbReference type="Proteomes" id="UP001164743"/>
    </source>
</evidence>